<sequence>HVLSTITKHYTPKLVALLNDSIEFRVAKIKGDFVWHSHSTTDELFFVLEGGPLILKFRHVFGDEGSEEVVVLGKGDLFVVPKGTQHLPGAEEEVHVLIAESKGELNTGDLGVTERTAVIEDVRQ</sequence>
<dbReference type="OrthoDB" id="204928at2759"/>
<name>A0A6A6XMP3_9PLEO</name>
<dbReference type="InterPro" id="IPR014710">
    <property type="entry name" value="RmlC-like_jellyroll"/>
</dbReference>
<dbReference type="AlphaFoldDB" id="A0A6A6XMP3"/>
<dbReference type="PANTHER" id="PTHR36114:SF1">
    <property type="entry name" value="16.7 KDA PROTEIN IN WHIE LOCUS"/>
    <property type="match status" value="1"/>
</dbReference>
<dbReference type="PROSITE" id="PS50042">
    <property type="entry name" value="CNMP_BINDING_3"/>
    <property type="match status" value="1"/>
</dbReference>
<dbReference type="Gene3D" id="2.60.120.10">
    <property type="entry name" value="Jelly Rolls"/>
    <property type="match status" value="1"/>
</dbReference>
<dbReference type="InterPro" id="IPR013096">
    <property type="entry name" value="Cupin_2"/>
</dbReference>
<dbReference type="Proteomes" id="UP000799757">
    <property type="component" value="Unassembled WGS sequence"/>
</dbReference>
<accession>A0A6A6XMP3</accession>
<keyword evidence="3" id="KW-1185">Reference proteome</keyword>
<feature type="domain" description="Cyclic nucleotide-binding" evidence="1">
    <location>
        <begin position="6"/>
        <end position="78"/>
    </location>
</feature>
<dbReference type="InterPro" id="IPR052044">
    <property type="entry name" value="PKS_Associated_Protein"/>
</dbReference>
<dbReference type="CDD" id="cd02226">
    <property type="entry name" value="cupin_YdbB-like"/>
    <property type="match status" value="1"/>
</dbReference>
<dbReference type="EMBL" id="MU001805">
    <property type="protein sequence ID" value="KAF2797494.1"/>
    <property type="molecule type" value="Genomic_DNA"/>
</dbReference>
<dbReference type="PANTHER" id="PTHR36114">
    <property type="entry name" value="16.7 KDA PROTEIN IN WHIE LOCUS"/>
    <property type="match status" value="1"/>
</dbReference>
<proteinExistence type="predicted"/>
<evidence type="ECO:0000313" key="3">
    <source>
        <dbReference type="Proteomes" id="UP000799757"/>
    </source>
</evidence>
<reference evidence="2" key="1">
    <citation type="journal article" date="2020" name="Stud. Mycol.">
        <title>101 Dothideomycetes genomes: a test case for predicting lifestyles and emergence of pathogens.</title>
        <authorList>
            <person name="Haridas S."/>
            <person name="Albert R."/>
            <person name="Binder M."/>
            <person name="Bloem J."/>
            <person name="Labutti K."/>
            <person name="Salamov A."/>
            <person name="Andreopoulos B."/>
            <person name="Baker S."/>
            <person name="Barry K."/>
            <person name="Bills G."/>
            <person name="Bluhm B."/>
            <person name="Cannon C."/>
            <person name="Castanera R."/>
            <person name="Culley D."/>
            <person name="Daum C."/>
            <person name="Ezra D."/>
            <person name="Gonzalez J."/>
            <person name="Henrissat B."/>
            <person name="Kuo A."/>
            <person name="Liang C."/>
            <person name="Lipzen A."/>
            <person name="Lutzoni F."/>
            <person name="Magnuson J."/>
            <person name="Mondo S."/>
            <person name="Nolan M."/>
            <person name="Ohm R."/>
            <person name="Pangilinan J."/>
            <person name="Park H.-J."/>
            <person name="Ramirez L."/>
            <person name="Alfaro M."/>
            <person name="Sun H."/>
            <person name="Tritt A."/>
            <person name="Yoshinaga Y."/>
            <person name="Zwiers L.-H."/>
            <person name="Turgeon B."/>
            <person name="Goodwin S."/>
            <person name="Spatafora J."/>
            <person name="Crous P."/>
            <person name="Grigoriev I."/>
        </authorList>
    </citation>
    <scope>NUCLEOTIDE SEQUENCE</scope>
    <source>
        <strain evidence="2">CBS 109.77</strain>
    </source>
</reference>
<evidence type="ECO:0000259" key="1">
    <source>
        <dbReference type="PROSITE" id="PS50042"/>
    </source>
</evidence>
<dbReference type="InterPro" id="IPR000595">
    <property type="entry name" value="cNMP-bd_dom"/>
</dbReference>
<dbReference type="InterPro" id="IPR011051">
    <property type="entry name" value="RmlC_Cupin_sf"/>
</dbReference>
<evidence type="ECO:0000313" key="2">
    <source>
        <dbReference type="EMBL" id="KAF2797494.1"/>
    </source>
</evidence>
<gene>
    <name evidence="2" type="ORF">K505DRAFT_269419</name>
</gene>
<organism evidence="2 3">
    <name type="scientific">Melanomma pulvis-pyrius CBS 109.77</name>
    <dbReference type="NCBI Taxonomy" id="1314802"/>
    <lineage>
        <taxon>Eukaryota</taxon>
        <taxon>Fungi</taxon>
        <taxon>Dikarya</taxon>
        <taxon>Ascomycota</taxon>
        <taxon>Pezizomycotina</taxon>
        <taxon>Dothideomycetes</taxon>
        <taxon>Pleosporomycetidae</taxon>
        <taxon>Pleosporales</taxon>
        <taxon>Melanommataceae</taxon>
        <taxon>Melanomma</taxon>
    </lineage>
</organism>
<feature type="non-terminal residue" evidence="2">
    <location>
        <position position="1"/>
    </location>
</feature>
<protein>
    <recommendedName>
        <fullName evidence="1">Cyclic nucleotide-binding domain-containing protein</fullName>
    </recommendedName>
</protein>
<dbReference type="SUPFAM" id="SSF51182">
    <property type="entry name" value="RmlC-like cupins"/>
    <property type="match status" value="1"/>
</dbReference>
<dbReference type="Pfam" id="PF07883">
    <property type="entry name" value="Cupin_2"/>
    <property type="match status" value="1"/>
</dbReference>